<gene>
    <name evidence="2" type="ORF">D7Y07_12900</name>
</gene>
<feature type="region of interest" description="Disordered" evidence="1">
    <location>
        <begin position="17"/>
        <end position="44"/>
    </location>
</feature>
<evidence type="ECO:0000313" key="2">
    <source>
        <dbReference type="EMBL" id="RLT79597.1"/>
    </source>
</evidence>
<accession>A0A3L8A8Z3</accession>
<evidence type="ECO:0000256" key="1">
    <source>
        <dbReference type="SAM" id="MobiDB-lite"/>
    </source>
</evidence>
<protein>
    <submittedName>
        <fullName evidence="2">Uncharacterized protein</fullName>
    </submittedName>
</protein>
<dbReference type="AlphaFoldDB" id="A0A3L8A8Z3"/>
<feature type="compositionally biased region" description="Basic residues" evidence="1">
    <location>
        <begin position="23"/>
        <end position="33"/>
    </location>
</feature>
<organism evidence="2 3">
    <name type="scientific">Bacteroides acidifaciens</name>
    <dbReference type="NCBI Taxonomy" id="85831"/>
    <lineage>
        <taxon>Bacteria</taxon>
        <taxon>Pseudomonadati</taxon>
        <taxon>Bacteroidota</taxon>
        <taxon>Bacteroidia</taxon>
        <taxon>Bacteroidales</taxon>
        <taxon>Bacteroidaceae</taxon>
        <taxon>Bacteroides</taxon>
    </lineage>
</organism>
<dbReference type="Proteomes" id="UP000267159">
    <property type="component" value="Unassembled WGS sequence"/>
</dbReference>
<proteinExistence type="predicted"/>
<reference evidence="2 3" key="1">
    <citation type="submission" date="2018-09" db="EMBL/GenBank/DDBJ databases">
        <title>Murine metabolic-syndrome-specific gut microbial biobank.</title>
        <authorList>
            <person name="Liu C."/>
        </authorList>
    </citation>
    <scope>NUCLEOTIDE SEQUENCE [LARGE SCALE GENOMIC DNA]</scope>
    <source>
        <strain evidence="2 3">0.1X-D8-26</strain>
    </source>
</reference>
<evidence type="ECO:0000313" key="3">
    <source>
        <dbReference type="Proteomes" id="UP000267159"/>
    </source>
</evidence>
<comment type="caution">
    <text evidence="2">The sequence shown here is derived from an EMBL/GenBank/DDBJ whole genome shotgun (WGS) entry which is preliminary data.</text>
</comment>
<name>A0A3L8A8Z3_9BACE</name>
<dbReference type="EMBL" id="RAZM01000042">
    <property type="protein sequence ID" value="RLT79597.1"/>
    <property type="molecule type" value="Genomic_DNA"/>
</dbReference>
<sequence>MQKQRYCIQKRQKTRFNRQNLHKEKKRKEKKKKENILPNPPSEGMRKEGDIRFFDTRIYTRTFSKSLVWSVSLPYLCADASTASIYAGGSGDKKREFFASLYEFISYFCMDILLF</sequence>